<comment type="subunit">
    <text evidence="8">Component of the ribosomal small subunit (SSU) processome.</text>
</comment>
<name>A0A4Y7QGW0_9AGAM</name>
<keyword evidence="6 8" id="KW-0539">Nucleus</keyword>
<dbReference type="Pfam" id="PF12397">
    <property type="entry name" value="U3snoRNP10"/>
    <property type="match status" value="1"/>
</dbReference>
<dbReference type="GO" id="GO:0030686">
    <property type="term" value="C:90S preribosome"/>
    <property type="evidence" value="ECO:0007669"/>
    <property type="project" value="TreeGrafter"/>
</dbReference>
<dbReference type="Proteomes" id="UP000294933">
    <property type="component" value="Unassembled WGS sequence"/>
</dbReference>
<dbReference type="Pfam" id="PF23243">
    <property type="entry name" value="HEAT_HEATR1"/>
    <property type="match status" value="1"/>
</dbReference>
<dbReference type="GO" id="GO:0034455">
    <property type="term" value="C:t-UTP complex"/>
    <property type="evidence" value="ECO:0007669"/>
    <property type="project" value="TreeGrafter"/>
</dbReference>
<feature type="domain" description="BP28 C-terminal" evidence="9">
    <location>
        <begin position="1774"/>
        <end position="1912"/>
    </location>
</feature>
<dbReference type="PANTHER" id="PTHR13457:SF1">
    <property type="entry name" value="HEAT REPEAT-CONTAINING PROTEIN 1"/>
    <property type="match status" value="1"/>
</dbReference>
<dbReference type="STRING" id="50990.A0A4Y7QGW0"/>
<evidence type="ECO:0000256" key="8">
    <source>
        <dbReference type="RuleBase" id="RU367065"/>
    </source>
</evidence>
<dbReference type="SUPFAM" id="SSF48371">
    <property type="entry name" value="ARM repeat"/>
    <property type="match status" value="2"/>
</dbReference>
<dbReference type="GO" id="GO:0030515">
    <property type="term" value="F:snoRNA binding"/>
    <property type="evidence" value="ECO:0007669"/>
    <property type="project" value="TreeGrafter"/>
</dbReference>
<reference evidence="10 11" key="1">
    <citation type="submission" date="2018-06" db="EMBL/GenBank/DDBJ databases">
        <title>A transcriptomic atlas of mushroom development highlights an independent origin of complex multicellularity.</title>
        <authorList>
            <consortium name="DOE Joint Genome Institute"/>
            <person name="Krizsan K."/>
            <person name="Almasi E."/>
            <person name="Merenyi Z."/>
            <person name="Sahu N."/>
            <person name="Viragh M."/>
            <person name="Koszo T."/>
            <person name="Mondo S."/>
            <person name="Kiss B."/>
            <person name="Balint B."/>
            <person name="Kues U."/>
            <person name="Barry K."/>
            <person name="Hegedus J.C."/>
            <person name="Henrissat B."/>
            <person name="Johnson J."/>
            <person name="Lipzen A."/>
            <person name="Ohm R."/>
            <person name="Nagy I."/>
            <person name="Pangilinan J."/>
            <person name="Yan J."/>
            <person name="Xiong Y."/>
            <person name="Grigoriev I.V."/>
            <person name="Hibbett D.S."/>
            <person name="Nagy L.G."/>
        </authorList>
    </citation>
    <scope>NUCLEOTIDE SEQUENCE [LARGE SCALE GENOMIC DNA]</scope>
    <source>
        <strain evidence="10 11">SZMC22713</strain>
    </source>
</reference>
<organism evidence="10 11">
    <name type="scientific">Rickenella mellea</name>
    <dbReference type="NCBI Taxonomy" id="50990"/>
    <lineage>
        <taxon>Eukaryota</taxon>
        <taxon>Fungi</taxon>
        <taxon>Dikarya</taxon>
        <taxon>Basidiomycota</taxon>
        <taxon>Agaricomycotina</taxon>
        <taxon>Agaricomycetes</taxon>
        <taxon>Hymenochaetales</taxon>
        <taxon>Rickenellaceae</taxon>
        <taxon>Rickenella</taxon>
    </lineage>
</organism>
<keyword evidence="11" id="KW-1185">Reference proteome</keyword>
<evidence type="ECO:0000256" key="7">
    <source>
        <dbReference type="ARBA" id="ARBA00023274"/>
    </source>
</evidence>
<dbReference type="PANTHER" id="PTHR13457">
    <property type="entry name" value="BAP28"/>
    <property type="match status" value="1"/>
</dbReference>
<keyword evidence="5 8" id="KW-0698">rRNA processing</keyword>
<evidence type="ECO:0000256" key="3">
    <source>
        <dbReference type="ARBA" id="ARBA00015399"/>
    </source>
</evidence>
<evidence type="ECO:0000256" key="4">
    <source>
        <dbReference type="ARBA" id="ARBA00022517"/>
    </source>
</evidence>
<evidence type="ECO:0000256" key="6">
    <source>
        <dbReference type="ARBA" id="ARBA00023242"/>
    </source>
</evidence>
<dbReference type="EMBL" id="ML170160">
    <property type="protein sequence ID" value="TDL26887.1"/>
    <property type="molecule type" value="Genomic_DNA"/>
</dbReference>
<gene>
    <name evidence="10" type="ORF">BD410DRAFT_763071</name>
</gene>
<dbReference type="OrthoDB" id="31183at2759"/>
<evidence type="ECO:0000256" key="2">
    <source>
        <dbReference type="ARBA" id="ARBA00010559"/>
    </source>
</evidence>
<dbReference type="VEuPathDB" id="FungiDB:BD410DRAFT_763071"/>
<comment type="similarity">
    <text evidence="2 8">Belongs to the HEATR1/UTP10 family.</text>
</comment>
<dbReference type="InterPro" id="IPR022125">
    <property type="entry name" value="U3snoRNP10_N"/>
</dbReference>
<dbReference type="InterPro" id="IPR012954">
    <property type="entry name" value="BP28_C_dom"/>
</dbReference>
<dbReference type="GO" id="GO:0032040">
    <property type="term" value="C:small-subunit processome"/>
    <property type="evidence" value="ECO:0007669"/>
    <property type="project" value="TreeGrafter"/>
</dbReference>
<dbReference type="InterPro" id="IPR011989">
    <property type="entry name" value="ARM-like"/>
</dbReference>
<comment type="function">
    <text evidence="8">Involved in nucleolar processing of pre-18S ribosomal RNA.</text>
</comment>
<evidence type="ECO:0000313" key="11">
    <source>
        <dbReference type="Proteomes" id="UP000294933"/>
    </source>
</evidence>
<evidence type="ECO:0000256" key="1">
    <source>
        <dbReference type="ARBA" id="ARBA00004604"/>
    </source>
</evidence>
<evidence type="ECO:0000256" key="5">
    <source>
        <dbReference type="ARBA" id="ARBA00022552"/>
    </source>
</evidence>
<sequence length="2042" mass="226053">MVSSLAAQLAKGASINATLLVDRSKRKWGESYLFTGREADQHDLETIHALAVNGFTQLRTLQPSLEEYEGALFSDAAMHTDRTLISREDDESLGKTIAAFLTQLGPYLMEAPTGKVIEWLVRRFRIHEFNVDDVLALFLPYFESPHMAKMLSILHIKEQTSWSFLLSFKSATKNPTRTALVTEMLKNSDVARFIVSLLPNALTGGAVHRALLVFNTSVILEFITRVDKFDASTMTYLLPALLEPLKETKASLRKDSVLGSYILLSALSHKCTFSPAALRVIVSAMMNIGHLVDSSQLLTALIAVLSAQEELDVVPDTAVDQFLGLRDVSKAIEASLTWSGVDKLINPLIPSWISRCQDDNSMLDSLLAHPDLPKSVIHRIGEILLQSLLQKEHSEGGEHRRLLSALSQRYPEIFQNCVKKYVGENDGSQDSVDTLLLTLSLPASQRGRKEDSVVASTNADPNVRIVAVKHILKALQKPEDLPVDEVTSLQDAIRARVADTDPEVVDAVYSVPQVVLPLISTAEFVKTLGRRLADHEAPRTLLRIHLKFICSTFVPANPGLSTEVVLEVMMGYMLFTKPRHKTASIVWESLLDSPLKDHELLGGTRAIVKESDHTGTSFTPDDMGSINQSITSQIAKNVVASNEYIVYRDRFIKQLADPDSHRRLLAHMVIRAILHLLSGEHRVDAGLLVLESMDVQTVGDMQKITAELDDNAVFEANLLKNVVSKPSARATTQRLKIAILILLPTTPCPPGVKVDWLSYNLPDSPDTRGYRFLELMRSIYRSANSSMSTQSLAIHISRSLFTNLGSDSLLFLAGVWTHPTTREATDDVAYAALRHASAFLQAQPSDAPQDFQVILPSLLCAAQMSDSRARSAAVDCISILSKLAGASKPTSLYAFDNVYGPASASLQYLDWADIGHYVNHLSEHREHLINDIESLPAIQHDFLSGQKADSKKTTKFKQRVLCFLLSHIVSCATMTTKLVLMTTIRHVRDFTKVQMLAPLVRVAVESQSGTGATAAESEFFTLVLSSFDATCSKDFNIPTSDMWSLYLSALQHFYMPGNGRKFLVVQPQLTIFFSGRASSQWDCLAMNLRGGLFQALNSDRQSELCAALLALATSVGDPRLRIKNLLSNLIQQPSVMVVLLTSFQPSPQDASQRAPKRAKLSAVNTIANDTETDNLATLTLLSEILSTQKLPPSMELISCLLETLHRVASLPAASHSELNYIEQLLMSSIASAAEEMKETPVLAPNAIRLDILVELLRVAENPQTFHQALLLMASLSRLAPVSVLHNIMPIFTFMGSNVFHRDDSYSFRVIQKTIQSIVPVMTSSLKQKFSDPLNLSIGSRDFLRIFTDASSHVPRHRRTHFFTHLVDVLGPADYLAPICMLLTDKVSNRVIRQSPEESQALLGLPLSLLQHYSVDIQVAAMKEILLESQRIFTLLSDPSNAGDVFLEVTLDDDQPITVKTLRTRQIYSLLVLVGQNIKSRQDLAKYQNLTLRETVSILVDVLTSKDKHDELNDENIQAAARWTLAKILGVMHTVDFSVAVLSMLQSGHQKIQEGALKLLAERLPNMTDSGREAISATIVQTLEIIKTIFVSNANGLLTDSAVDGLQSVTRSARAREEPLLADIVPTLLNLIRARPEFPQPIAALSSLVEKLGPRMIPHFRTVVDVCVGCLQSASVSAIFTEAANVITNLLKSIPAFWGIIELKFVIETLMETTDDTRTTVMESITKAIAKRVPSKTLIPTMCQLWPSYSEKTTNSLQMGRFFDLMKQALRPSPRSDVLGNLRPLFKLFLEGFDIRKGLPAGDVITVEDKVVAAYIELVVKLNESAFQPLFRRSYDWAFGEHTSDERKITFCRVYTALLDIFKGLMTPYMSLLNNPLVELFQSYVKKTTRSKEVWLHAVGMLSKSFGVDDGVFWRDDKIRQISGPLIEQLPVAVDMKIGAQGKTAISSCINGMVDCADDDNLLKFINLQVLMHTRSEDSRVRLLALSCSVSLWQAEGQKLIGFANETASFILECAEDENDDVVKESNKLKNAVEAEAGKIDGL</sequence>
<dbReference type="GO" id="GO:0000462">
    <property type="term" value="P:maturation of SSU-rRNA from tricistronic rRNA transcript (SSU-rRNA, 5.8S rRNA, LSU-rRNA)"/>
    <property type="evidence" value="ECO:0007669"/>
    <property type="project" value="TreeGrafter"/>
</dbReference>
<dbReference type="SMART" id="SM01036">
    <property type="entry name" value="BP28CT"/>
    <property type="match status" value="1"/>
</dbReference>
<dbReference type="Gene3D" id="1.25.10.10">
    <property type="entry name" value="Leucine-rich Repeat Variant"/>
    <property type="match status" value="1"/>
</dbReference>
<protein>
    <recommendedName>
        <fullName evidence="3 8">U3 small nucleolar RNA-associated protein 10</fullName>
    </recommendedName>
</protein>
<keyword evidence="7 8" id="KW-0687">Ribonucleoprotein</keyword>
<dbReference type="GO" id="GO:0045943">
    <property type="term" value="P:positive regulation of transcription by RNA polymerase I"/>
    <property type="evidence" value="ECO:0007669"/>
    <property type="project" value="TreeGrafter"/>
</dbReference>
<proteinExistence type="inferred from homology"/>
<dbReference type="Pfam" id="PF08146">
    <property type="entry name" value="BP28CT"/>
    <property type="match status" value="1"/>
</dbReference>
<evidence type="ECO:0000259" key="9">
    <source>
        <dbReference type="SMART" id="SM01036"/>
    </source>
</evidence>
<keyword evidence="4 8" id="KW-0690">Ribosome biogenesis</keyword>
<dbReference type="InterPro" id="IPR016024">
    <property type="entry name" value="ARM-type_fold"/>
</dbReference>
<dbReference type="InterPro" id="IPR040191">
    <property type="entry name" value="UTP10"/>
</dbReference>
<accession>A0A4Y7QGW0</accession>
<dbReference type="InterPro" id="IPR056473">
    <property type="entry name" value="HEAT_Utp10/HEAT1"/>
</dbReference>
<evidence type="ECO:0000313" key="10">
    <source>
        <dbReference type="EMBL" id="TDL26887.1"/>
    </source>
</evidence>
<comment type="subcellular location">
    <subcellularLocation>
        <location evidence="1 8">Nucleus</location>
        <location evidence="1 8">Nucleolus</location>
    </subcellularLocation>
</comment>